<sequence>MQRPGAVKLEFNNLRPDCCLTGLLSEYDQDIRFQLLQGNTNSAIDDSSESEVEPYHPLTPPPSDYSDSRPISPLQSSRPVIPSIRIVLSEGDGSKERSSRKGGLKRRNTLHFLSSPRTRRRMQSRLPLGAPQASIDLISGGGPKTNFIPSARSSGSPPIRPPQHTPDGHPTNYTYNPNRGPVGREHGLSSPDFMIVHSLDVSNTRRKVPLELYNFPPWHIRLTEIHHSRLTLSAPYHASETCYSLDETVFREALDEFAGFCIIRRGFVFSVWVPTVP</sequence>
<feature type="compositionally biased region" description="Polar residues" evidence="1">
    <location>
        <begin position="147"/>
        <end position="156"/>
    </location>
</feature>
<dbReference type="VEuPathDB" id="FungiDB:CC1G_12660"/>
<feature type="region of interest" description="Disordered" evidence="1">
    <location>
        <begin position="42"/>
        <end position="173"/>
    </location>
</feature>
<protein>
    <submittedName>
        <fullName evidence="2">Hyphal tip 1</fullName>
    </submittedName>
</protein>
<organism evidence="2">
    <name type="scientific">Coprinopsis cinerea</name>
    <name type="common">Inky cap fungus</name>
    <name type="synonym">Hormographiella aspergillata</name>
    <dbReference type="NCBI Taxonomy" id="5346"/>
    <lineage>
        <taxon>Eukaryota</taxon>
        <taxon>Fungi</taxon>
        <taxon>Dikarya</taxon>
        <taxon>Basidiomycota</taxon>
        <taxon>Agaricomycotina</taxon>
        <taxon>Agaricomycetes</taxon>
        <taxon>Agaricomycetidae</taxon>
        <taxon>Agaricales</taxon>
        <taxon>Agaricineae</taxon>
        <taxon>Psathyrellaceae</taxon>
        <taxon>Coprinopsis</taxon>
    </lineage>
</organism>
<proteinExistence type="predicted"/>
<dbReference type="VEuPathDB" id="FungiDB:CC2G_001172"/>
<evidence type="ECO:0000256" key="1">
    <source>
        <dbReference type="SAM" id="MobiDB-lite"/>
    </source>
</evidence>
<gene>
    <name evidence="2" type="primary">hyt1</name>
</gene>
<accession>P78604</accession>
<name>P78604_COPCI</name>
<dbReference type="EMBL" id="U79186">
    <property type="protein sequence ID" value="AAB38332.1"/>
    <property type="molecule type" value="Genomic_DNA"/>
</dbReference>
<reference evidence="2" key="1">
    <citation type="submission" date="2018-07" db="EMBL/GenBank/DDBJ databases">
        <title>A temperature-sensitive mutation of Coprinus cinereus that causes swelling of hyphal tips.</title>
        <authorList>
            <person name="Maida S."/>
            <person name="Fujii M."/>
            <person name="Skrzynia C."/>
            <person name="Pukkila P.J."/>
            <person name="Kamada T."/>
        </authorList>
    </citation>
    <scope>NUCLEOTIDE SEQUENCE</scope>
    <source>
        <strain evidence="2">130</strain>
    </source>
</reference>
<dbReference type="AlphaFoldDB" id="P78604"/>
<evidence type="ECO:0000313" key="2">
    <source>
        <dbReference type="EMBL" id="AAB38332.1"/>
    </source>
</evidence>
<feature type="compositionally biased region" description="Basic residues" evidence="1">
    <location>
        <begin position="100"/>
        <end position="109"/>
    </location>
</feature>